<dbReference type="PRINTS" id="PR00040">
    <property type="entry name" value="HTHMERR"/>
</dbReference>
<comment type="caution">
    <text evidence="3">The sequence shown here is derived from an EMBL/GenBank/DDBJ whole genome shotgun (WGS) entry which is preliminary data.</text>
</comment>
<dbReference type="InterPro" id="IPR047057">
    <property type="entry name" value="MerR_fam"/>
</dbReference>
<dbReference type="EMBL" id="JAPNTZ010000003">
    <property type="protein sequence ID" value="MCY1138349.1"/>
    <property type="molecule type" value="Genomic_DNA"/>
</dbReference>
<dbReference type="InterPro" id="IPR000551">
    <property type="entry name" value="MerR-type_HTH_dom"/>
</dbReference>
<dbReference type="Pfam" id="PF13411">
    <property type="entry name" value="MerR_1"/>
    <property type="match status" value="1"/>
</dbReference>
<organism evidence="3 4">
    <name type="scientific">Paractinoplanes pyxinae</name>
    <dbReference type="NCBI Taxonomy" id="2997416"/>
    <lineage>
        <taxon>Bacteria</taxon>
        <taxon>Bacillati</taxon>
        <taxon>Actinomycetota</taxon>
        <taxon>Actinomycetes</taxon>
        <taxon>Micromonosporales</taxon>
        <taxon>Micromonosporaceae</taxon>
        <taxon>Paractinoplanes</taxon>
    </lineage>
</organism>
<dbReference type="PANTHER" id="PTHR30204:SF98">
    <property type="entry name" value="HTH-TYPE TRANSCRIPTIONAL REGULATOR ADHR"/>
    <property type="match status" value="1"/>
</dbReference>
<dbReference type="PROSITE" id="PS00552">
    <property type="entry name" value="HTH_MERR_1"/>
    <property type="match status" value="1"/>
</dbReference>
<accession>A0ABT4AVT7</accession>
<evidence type="ECO:0000256" key="1">
    <source>
        <dbReference type="ARBA" id="ARBA00023125"/>
    </source>
</evidence>
<dbReference type="SMART" id="SM00422">
    <property type="entry name" value="HTH_MERR"/>
    <property type="match status" value="1"/>
</dbReference>
<keyword evidence="4" id="KW-1185">Reference proteome</keyword>
<evidence type="ECO:0000313" key="4">
    <source>
        <dbReference type="Proteomes" id="UP001151002"/>
    </source>
</evidence>
<dbReference type="Gene3D" id="1.10.1660.10">
    <property type="match status" value="1"/>
</dbReference>
<dbReference type="PROSITE" id="PS50937">
    <property type="entry name" value="HTH_MERR_2"/>
    <property type="match status" value="1"/>
</dbReference>
<proteinExistence type="predicted"/>
<dbReference type="PANTHER" id="PTHR30204">
    <property type="entry name" value="REDOX-CYCLING DRUG-SENSING TRANSCRIPTIONAL ACTIVATOR SOXR"/>
    <property type="match status" value="1"/>
</dbReference>
<gene>
    <name evidence="3" type="ORF">OWR29_10100</name>
</gene>
<dbReference type="SUPFAM" id="SSF46955">
    <property type="entry name" value="Putative DNA-binding domain"/>
    <property type="match status" value="1"/>
</dbReference>
<name>A0ABT4AVT7_9ACTN</name>
<sequence length="156" mass="18170">MANGLTVGEAAETVGLTVHTLRWYEQEGLVEPVERDTAGRRRYCDRDLDWLRLLIRLRGTGMPVRDMRRYAEMVRAGDHTVGDRLRLFVEHRERVLARIEELRQDVAMLDIKIALYGEMDRAQQEQHEQQAADFQRARHELGLDRLDNEVTTATGR</sequence>
<evidence type="ECO:0000259" key="2">
    <source>
        <dbReference type="PROSITE" id="PS50937"/>
    </source>
</evidence>
<dbReference type="RefSeq" id="WP_267562336.1">
    <property type="nucleotide sequence ID" value="NZ_JAPNTZ010000003.1"/>
</dbReference>
<reference evidence="3" key="1">
    <citation type="submission" date="2022-11" db="EMBL/GenBank/DDBJ databases">
        <authorList>
            <person name="Somphong A."/>
            <person name="Phongsopitanun W."/>
        </authorList>
    </citation>
    <scope>NUCLEOTIDE SEQUENCE</scope>
    <source>
        <strain evidence="3">Pm04-4</strain>
    </source>
</reference>
<dbReference type="InterPro" id="IPR009061">
    <property type="entry name" value="DNA-bd_dom_put_sf"/>
</dbReference>
<dbReference type="Proteomes" id="UP001151002">
    <property type="component" value="Unassembled WGS sequence"/>
</dbReference>
<keyword evidence="1" id="KW-0238">DNA-binding</keyword>
<dbReference type="CDD" id="cd01109">
    <property type="entry name" value="HTH_YyaN"/>
    <property type="match status" value="1"/>
</dbReference>
<feature type="domain" description="HTH merR-type" evidence="2">
    <location>
        <begin position="4"/>
        <end position="73"/>
    </location>
</feature>
<evidence type="ECO:0000313" key="3">
    <source>
        <dbReference type="EMBL" id="MCY1138349.1"/>
    </source>
</evidence>
<protein>
    <submittedName>
        <fullName evidence="3">MerR family transcriptional regulator</fullName>
    </submittedName>
</protein>